<evidence type="ECO:0000256" key="1">
    <source>
        <dbReference type="SAM" id="Phobius"/>
    </source>
</evidence>
<proteinExistence type="predicted"/>
<evidence type="ECO:0000313" key="4">
    <source>
        <dbReference type="Proteomes" id="UP000694308"/>
    </source>
</evidence>
<feature type="domain" description="LiaI-LiaF-like transmembrane region" evidence="2">
    <location>
        <begin position="9"/>
        <end position="52"/>
    </location>
</feature>
<gene>
    <name evidence="3" type="ORF">I6U48_03795</name>
</gene>
<keyword evidence="1" id="KW-0472">Membrane</keyword>
<accession>A0A949TGY7</accession>
<keyword evidence="1" id="KW-0812">Transmembrane</keyword>
<dbReference type="AlphaFoldDB" id="A0A949TGY7"/>
<dbReference type="RefSeq" id="WP_218319074.1">
    <property type="nucleotide sequence ID" value="NZ_JAEEGC010000017.1"/>
</dbReference>
<feature type="transmembrane region" description="Helical" evidence="1">
    <location>
        <begin position="39"/>
        <end position="57"/>
    </location>
</feature>
<dbReference type="EMBL" id="JAEEGC010000017">
    <property type="protein sequence ID" value="MBV7272040.1"/>
    <property type="molecule type" value="Genomic_DNA"/>
</dbReference>
<feature type="transmembrane region" description="Helical" evidence="1">
    <location>
        <begin position="69"/>
        <end position="88"/>
    </location>
</feature>
<evidence type="ECO:0000259" key="2">
    <source>
        <dbReference type="Pfam" id="PF18917"/>
    </source>
</evidence>
<dbReference type="Proteomes" id="UP000694308">
    <property type="component" value="Unassembled WGS sequence"/>
</dbReference>
<name>A0A949TGY7_9CLOT</name>
<reference evidence="3" key="1">
    <citation type="submission" date="2020-12" db="EMBL/GenBank/DDBJ databases">
        <title>Clostridium thailandense sp. nov., a novel acetogenic bacterium isolated from peat land soil in Thailand.</title>
        <authorList>
            <person name="Chaikitkaew S."/>
            <person name="Birkeland N.K."/>
        </authorList>
    </citation>
    <scope>NUCLEOTIDE SEQUENCE</scope>
    <source>
        <strain evidence="3">PL3</strain>
    </source>
</reference>
<keyword evidence="4" id="KW-1185">Reference proteome</keyword>
<protein>
    <recommendedName>
        <fullName evidence="2">LiaI-LiaF-like transmembrane region domain-containing protein</fullName>
    </recommendedName>
</protein>
<evidence type="ECO:0000313" key="3">
    <source>
        <dbReference type="EMBL" id="MBV7272040.1"/>
    </source>
</evidence>
<keyword evidence="1" id="KW-1133">Transmembrane helix</keyword>
<feature type="transmembrane region" description="Helical" evidence="1">
    <location>
        <begin position="7"/>
        <end position="27"/>
    </location>
</feature>
<dbReference type="Pfam" id="PF18917">
    <property type="entry name" value="LiaI-LiaF-like_TM1"/>
    <property type="match status" value="1"/>
</dbReference>
<organism evidence="3 4">
    <name type="scientific">Clostridium thailandense</name>
    <dbReference type="NCBI Taxonomy" id="2794346"/>
    <lineage>
        <taxon>Bacteria</taxon>
        <taxon>Bacillati</taxon>
        <taxon>Bacillota</taxon>
        <taxon>Clostridia</taxon>
        <taxon>Eubacteriales</taxon>
        <taxon>Clostridiaceae</taxon>
        <taxon>Clostridium</taxon>
    </lineage>
</organism>
<comment type="caution">
    <text evidence="3">The sequence shown here is derived from an EMBL/GenBank/DDBJ whole genome shotgun (WGS) entry which is preliminary data.</text>
</comment>
<dbReference type="InterPro" id="IPR043726">
    <property type="entry name" value="LiaI-LiaF-like_TM1"/>
</dbReference>
<sequence>MQARRVGTITLGLLSITIGIAFFLVTFFNLPIEKEILKFWPLAFISLGIEILVLNNMALKQKMYIKYDFMSFILMAIIIFLSFSTYVFSQCIARGVFYIR</sequence>